<feature type="domain" description="PAS" evidence="9">
    <location>
        <begin position="24"/>
        <end position="75"/>
    </location>
</feature>
<dbReference type="SUPFAM" id="SSF52540">
    <property type="entry name" value="P-loop containing nucleoside triphosphate hydrolases"/>
    <property type="match status" value="1"/>
</dbReference>
<accession>A0A9D1RS18</accession>
<dbReference type="Gene3D" id="3.30.450.20">
    <property type="entry name" value="PAS domain"/>
    <property type="match status" value="1"/>
</dbReference>
<protein>
    <recommendedName>
        <fullName evidence="7">HTH-type transcriptional regulatory protein TyrR</fullName>
    </recommendedName>
</protein>
<dbReference type="Gene3D" id="1.10.10.60">
    <property type="entry name" value="Homeodomain-like"/>
    <property type="match status" value="1"/>
</dbReference>
<dbReference type="Gene3D" id="1.10.8.60">
    <property type="match status" value="1"/>
</dbReference>
<sequence length="477" mass="53757">MQERQPPFLGQKGTSMLEGELDEINKRLVAILDSIYDGLYITDGQANTILINQAYQVISGLKPDEVMGKNMHEVVSKGLIDRSGTLRALEIKAPVTLEQTFRTGKQALITSTPCFNESGEVSMVITVVRDMTELYGLQEKYRESEERRKAEMGFLRRHQQFSSCLVANDPKTADTLNRARKVAALDTTILLLGETGVGKEQFARFIYENSQRSEQSFISINCGAIPPTLIESELFGYERGAFTGAKREGKMGVFESADNGTVFLDEIGDLPLEMQVHLLRVLQEMQITRVGGTRSIPVNVRIIAATNRDLLDMVHKKTFREDLYYRLNVIPIEIPPLRERPGDVVPLVQTFLQESNKKYRFQKVFSPAALQAMQQYHWPGNVRELKNVVEQAVILSDKDDILPSDLPIAPCFSGERPESRGAGEGFSLKKAVAQFEYEHICQAYDQYKNVRAAAASLGMDAATFVRKRKKYEQMLQK</sequence>
<dbReference type="InterPro" id="IPR027417">
    <property type="entry name" value="P-loop_NTPase"/>
</dbReference>
<keyword evidence="4" id="KW-0805">Transcription regulation</keyword>
<dbReference type="PROSITE" id="PS50112">
    <property type="entry name" value="PAS"/>
    <property type="match status" value="1"/>
</dbReference>
<keyword evidence="5" id="KW-0238">DNA-binding</keyword>
<feature type="domain" description="Sigma-54 factor interaction" evidence="8">
    <location>
        <begin position="165"/>
        <end position="394"/>
    </location>
</feature>
<keyword evidence="6" id="KW-0804">Transcription</keyword>
<dbReference type="InterPro" id="IPR030828">
    <property type="entry name" value="HTH_TyrR"/>
</dbReference>
<evidence type="ECO:0000313" key="11">
    <source>
        <dbReference type="EMBL" id="HIW93153.1"/>
    </source>
</evidence>
<keyword evidence="2" id="KW-0058">Aromatic hydrocarbons catabolism</keyword>
<name>A0A9D1RS18_9FIRM</name>
<organism evidence="11 12">
    <name type="scientific">Candidatus Flavonifractor merdipullorum</name>
    <dbReference type="NCBI Taxonomy" id="2838590"/>
    <lineage>
        <taxon>Bacteria</taxon>
        <taxon>Bacillati</taxon>
        <taxon>Bacillota</taxon>
        <taxon>Clostridia</taxon>
        <taxon>Eubacteriales</taxon>
        <taxon>Oscillospiraceae</taxon>
        <taxon>Flavonifractor</taxon>
    </lineage>
</organism>
<dbReference type="InterPro" id="IPR025662">
    <property type="entry name" value="Sigma_54_int_dom_ATP-bd_1"/>
</dbReference>
<dbReference type="InterPro" id="IPR009057">
    <property type="entry name" value="Homeodomain-like_sf"/>
</dbReference>
<dbReference type="PROSITE" id="PS00675">
    <property type="entry name" value="SIGMA54_INTERACT_1"/>
    <property type="match status" value="1"/>
</dbReference>
<evidence type="ECO:0000256" key="6">
    <source>
        <dbReference type="ARBA" id="ARBA00023163"/>
    </source>
</evidence>
<dbReference type="Gene3D" id="3.40.50.300">
    <property type="entry name" value="P-loop containing nucleotide triphosphate hydrolases"/>
    <property type="match status" value="1"/>
</dbReference>
<dbReference type="InterPro" id="IPR003593">
    <property type="entry name" value="AAA+_ATPase"/>
</dbReference>
<dbReference type="InterPro" id="IPR002078">
    <property type="entry name" value="Sigma_54_int"/>
</dbReference>
<dbReference type="Pfam" id="PF00158">
    <property type="entry name" value="Sigma54_activat"/>
    <property type="match status" value="1"/>
</dbReference>
<reference evidence="11" key="2">
    <citation type="submission" date="2021-04" db="EMBL/GenBank/DDBJ databases">
        <authorList>
            <person name="Gilroy R."/>
        </authorList>
    </citation>
    <scope>NUCLEOTIDE SEQUENCE</scope>
    <source>
        <strain evidence="11">ChiGjej6B6-1540</strain>
    </source>
</reference>
<dbReference type="Proteomes" id="UP000824192">
    <property type="component" value="Unassembled WGS sequence"/>
</dbReference>
<evidence type="ECO:0000256" key="4">
    <source>
        <dbReference type="ARBA" id="ARBA00023015"/>
    </source>
</evidence>
<reference evidence="11" key="1">
    <citation type="journal article" date="2021" name="PeerJ">
        <title>Extensive microbial diversity within the chicken gut microbiome revealed by metagenomics and culture.</title>
        <authorList>
            <person name="Gilroy R."/>
            <person name="Ravi A."/>
            <person name="Getino M."/>
            <person name="Pursley I."/>
            <person name="Horton D.L."/>
            <person name="Alikhan N.F."/>
            <person name="Baker D."/>
            <person name="Gharbi K."/>
            <person name="Hall N."/>
            <person name="Watson M."/>
            <person name="Adriaenssens E.M."/>
            <person name="Foster-Nyarko E."/>
            <person name="Jarju S."/>
            <person name="Secka A."/>
            <person name="Antonio M."/>
            <person name="Oren A."/>
            <person name="Chaudhuri R.R."/>
            <person name="La Ragione R."/>
            <person name="Hildebrand F."/>
            <person name="Pallen M.J."/>
        </authorList>
    </citation>
    <scope>NUCLEOTIDE SEQUENCE</scope>
    <source>
        <strain evidence="11">ChiGjej6B6-1540</strain>
    </source>
</reference>
<dbReference type="Pfam" id="PF00989">
    <property type="entry name" value="PAS"/>
    <property type="match status" value="1"/>
</dbReference>
<dbReference type="PANTHER" id="PTHR32071">
    <property type="entry name" value="TRANSCRIPTIONAL REGULATORY PROTEIN"/>
    <property type="match status" value="1"/>
</dbReference>
<dbReference type="InterPro" id="IPR013767">
    <property type="entry name" value="PAS_fold"/>
</dbReference>
<dbReference type="InterPro" id="IPR025943">
    <property type="entry name" value="Sigma_54_int_dom_ATP-bd_2"/>
</dbReference>
<dbReference type="PROSITE" id="PS50113">
    <property type="entry name" value="PAC"/>
    <property type="match status" value="1"/>
</dbReference>
<dbReference type="PROSITE" id="PS50045">
    <property type="entry name" value="SIGMA54_INTERACT_4"/>
    <property type="match status" value="1"/>
</dbReference>
<evidence type="ECO:0000256" key="1">
    <source>
        <dbReference type="ARBA" id="ARBA00022741"/>
    </source>
</evidence>
<evidence type="ECO:0000256" key="7">
    <source>
        <dbReference type="ARBA" id="ARBA00029500"/>
    </source>
</evidence>
<comment type="caution">
    <text evidence="11">The sequence shown here is derived from an EMBL/GenBank/DDBJ whole genome shotgun (WGS) entry which is preliminary data.</text>
</comment>
<keyword evidence="3" id="KW-0067">ATP-binding</keyword>
<dbReference type="GO" id="GO:0006355">
    <property type="term" value="P:regulation of DNA-templated transcription"/>
    <property type="evidence" value="ECO:0007669"/>
    <property type="project" value="InterPro"/>
</dbReference>
<dbReference type="NCBIfam" id="TIGR00229">
    <property type="entry name" value="sensory_box"/>
    <property type="match status" value="1"/>
</dbReference>
<dbReference type="FunFam" id="3.40.50.300:FF:000006">
    <property type="entry name" value="DNA-binding transcriptional regulator NtrC"/>
    <property type="match status" value="1"/>
</dbReference>
<keyword evidence="1" id="KW-0547">Nucleotide-binding</keyword>
<dbReference type="AlphaFoldDB" id="A0A9D1RS18"/>
<dbReference type="PROSITE" id="PS00676">
    <property type="entry name" value="SIGMA54_INTERACT_2"/>
    <property type="match status" value="1"/>
</dbReference>
<dbReference type="Pfam" id="PF25601">
    <property type="entry name" value="AAA_lid_14"/>
    <property type="match status" value="1"/>
</dbReference>
<evidence type="ECO:0000259" key="10">
    <source>
        <dbReference type="PROSITE" id="PS50113"/>
    </source>
</evidence>
<proteinExistence type="predicted"/>
<evidence type="ECO:0000259" key="9">
    <source>
        <dbReference type="PROSITE" id="PS50112"/>
    </source>
</evidence>
<dbReference type="InterPro" id="IPR025944">
    <property type="entry name" value="Sigma_54_int_dom_CS"/>
</dbReference>
<dbReference type="PROSITE" id="PS00688">
    <property type="entry name" value="SIGMA54_INTERACT_3"/>
    <property type="match status" value="1"/>
</dbReference>
<evidence type="ECO:0000256" key="5">
    <source>
        <dbReference type="ARBA" id="ARBA00023125"/>
    </source>
</evidence>
<feature type="domain" description="PAC" evidence="10">
    <location>
        <begin position="91"/>
        <end position="143"/>
    </location>
</feature>
<dbReference type="SMART" id="SM00091">
    <property type="entry name" value="PAS"/>
    <property type="match status" value="1"/>
</dbReference>
<dbReference type="InterPro" id="IPR000700">
    <property type="entry name" value="PAS-assoc_C"/>
</dbReference>
<dbReference type="SUPFAM" id="SSF55785">
    <property type="entry name" value="PYP-like sensor domain (PAS domain)"/>
    <property type="match status" value="1"/>
</dbReference>
<dbReference type="SMART" id="SM00382">
    <property type="entry name" value="AAA"/>
    <property type="match status" value="1"/>
</dbReference>
<dbReference type="GO" id="GO:0003677">
    <property type="term" value="F:DNA binding"/>
    <property type="evidence" value="ECO:0007669"/>
    <property type="project" value="UniProtKB-KW"/>
</dbReference>
<evidence type="ECO:0000256" key="2">
    <source>
        <dbReference type="ARBA" id="ARBA00022797"/>
    </source>
</evidence>
<gene>
    <name evidence="11" type="ORF">H9868_01295</name>
</gene>
<dbReference type="InterPro" id="IPR058031">
    <property type="entry name" value="AAA_lid_NorR"/>
</dbReference>
<dbReference type="Pfam" id="PF18024">
    <property type="entry name" value="HTH_50"/>
    <property type="match status" value="1"/>
</dbReference>
<evidence type="ECO:0000313" key="12">
    <source>
        <dbReference type="Proteomes" id="UP000824192"/>
    </source>
</evidence>
<dbReference type="InterPro" id="IPR000014">
    <property type="entry name" value="PAS"/>
</dbReference>
<evidence type="ECO:0000256" key="3">
    <source>
        <dbReference type="ARBA" id="ARBA00022840"/>
    </source>
</evidence>
<dbReference type="SUPFAM" id="SSF46689">
    <property type="entry name" value="Homeodomain-like"/>
    <property type="match status" value="1"/>
</dbReference>
<dbReference type="CDD" id="cd00009">
    <property type="entry name" value="AAA"/>
    <property type="match status" value="1"/>
</dbReference>
<evidence type="ECO:0000259" key="8">
    <source>
        <dbReference type="PROSITE" id="PS50045"/>
    </source>
</evidence>
<dbReference type="InterPro" id="IPR035965">
    <property type="entry name" value="PAS-like_dom_sf"/>
</dbReference>
<dbReference type="CDD" id="cd00130">
    <property type="entry name" value="PAS"/>
    <property type="match status" value="1"/>
</dbReference>
<dbReference type="EMBL" id="DXGA01000025">
    <property type="protein sequence ID" value="HIW93153.1"/>
    <property type="molecule type" value="Genomic_DNA"/>
</dbReference>
<dbReference type="GO" id="GO:0005524">
    <property type="term" value="F:ATP binding"/>
    <property type="evidence" value="ECO:0007669"/>
    <property type="project" value="UniProtKB-KW"/>
</dbReference>